<dbReference type="GO" id="GO:0046695">
    <property type="term" value="C:SLIK (SAGA-like) complex"/>
    <property type="evidence" value="ECO:0007669"/>
    <property type="project" value="InterPro"/>
</dbReference>
<keyword evidence="5" id="KW-0539">Nucleus</keyword>
<dbReference type="InterPro" id="IPR004823">
    <property type="entry name" value="TAF_TATA-bd_Histone-like_dom"/>
</dbReference>
<keyword evidence="3" id="KW-0805">Transcription regulation</keyword>
<dbReference type="InterPro" id="IPR037796">
    <property type="entry name" value="TAF6"/>
</dbReference>
<dbReference type="Pfam" id="PF07571">
    <property type="entry name" value="TAF6_C"/>
    <property type="match status" value="1"/>
</dbReference>
<dbReference type="SMART" id="SM00803">
    <property type="entry name" value="TAF"/>
    <property type="match status" value="1"/>
</dbReference>
<evidence type="ECO:0000313" key="12">
    <source>
        <dbReference type="Proteomes" id="UP000256601"/>
    </source>
</evidence>
<evidence type="ECO:0000259" key="8">
    <source>
        <dbReference type="SMART" id="SM00803"/>
    </source>
</evidence>
<evidence type="ECO:0000313" key="9">
    <source>
        <dbReference type="EMBL" id="AOW02369.1"/>
    </source>
</evidence>
<dbReference type="GO" id="GO:0003713">
    <property type="term" value="F:transcription coactivator activity"/>
    <property type="evidence" value="ECO:0007669"/>
    <property type="project" value="TreeGrafter"/>
</dbReference>
<reference evidence="9 11" key="1">
    <citation type="journal article" date="2016" name="PLoS ONE">
        <title>Sequence Assembly of Yarrowia lipolytica Strain W29/CLIB89 Shows Transposable Element Diversity.</title>
        <authorList>
            <person name="Magnan C."/>
            <person name="Yu J."/>
            <person name="Chang I."/>
            <person name="Jahn E."/>
            <person name="Kanomata Y."/>
            <person name="Wu J."/>
            <person name="Zeller M."/>
            <person name="Oakes M."/>
            <person name="Baldi P."/>
            <person name="Sandmeyer S."/>
        </authorList>
    </citation>
    <scope>NUCLEOTIDE SEQUENCE [LARGE SCALE GENOMIC DNA]</scope>
    <source>
        <strain evidence="9">CLIB89</strain>
        <strain evidence="11">CLIB89(W29)</strain>
    </source>
</reference>
<dbReference type="EMBL" id="CP017555">
    <property type="protein sequence ID" value="AOW02369.1"/>
    <property type="molecule type" value="Genomic_DNA"/>
</dbReference>
<gene>
    <name evidence="10" type="ORF">B0I71DRAFT_131010</name>
    <name evidence="9" type="ORF">YALI1_C06870g</name>
</gene>
<sequence>MSINFSHTLWSPSDTVKDVAETLGISNLPDDVAKTLAMDVEYRIHEVIEQALKFMRHSKRTTLGTSDVGEALRALNVEPLYGYEGVANEKSVSYREAITGPGQTLYYVDDDEVDFERLINQPLPKVPRATSLTAHWVAIDGVQPAIPQNPLASDIRAMSVDLRGAQTTNNSIATINGSSDVKVKPLVKHVLSKELQLYFDRVVGALMDGSEVVVTATGDEKEAAVKQHAAALSSLRNDPGFHQLVPYFVQFVAEKVTHNLKNLPVLYTMLQVIDALLTNPTLFMDPYIHSLMPSVLTLILAKKIGPKPGHEDIVEDSQVTISQYSIRDFAASLLARICDKYNEIYASLKPRAIRTLLKAFMDPTKPIPTLYGALQGIQALGNEAVRVVIVGNLKLWSDTLYNRLLKSSSDSTLELEQLNKCLISALRQIKGQAIYPDQELTEQEIDRCKELVGDKVYELIEKLDDSQQVVHGLVDFEGKQVE</sequence>
<dbReference type="CDD" id="cd08050">
    <property type="entry name" value="TAF6C"/>
    <property type="match status" value="1"/>
</dbReference>
<dbReference type="GO" id="GO:0000124">
    <property type="term" value="C:SAGA complex"/>
    <property type="evidence" value="ECO:0007669"/>
    <property type="project" value="EnsemblFungi"/>
</dbReference>
<dbReference type="GO" id="GO:0006325">
    <property type="term" value="P:chromatin organization"/>
    <property type="evidence" value="ECO:0007669"/>
    <property type="project" value="UniProtKB-ARBA"/>
</dbReference>
<dbReference type="SUPFAM" id="SSF47113">
    <property type="entry name" value="Histone-fold"/>
    <property type="match status" value="1"/>
</dbReference>
<dbReference type="Proteomes" id="UP000256601">
    <property type="component" value="Unassembled WGS sequence"/>
</dbReference>
<evidence type="ECO:0000256" key="5">
    <source>
        <dbReference type="ARBA" id="ARBA00023242"/>
    </source>
</evidence>
<dbReference type="PANTHER" id="PTHR10221:SF9">
    <property type="entry name" value="TRANSCRIPTION INITIATION FACTOR TFIID SUBUNIT 6"/>
    <property type="match status" value="1"/>
</dbReference>
<dbReference type="Pfam" id="PF02969">
    <property type="entry name" value="TAF"/>
    <property type="match status" value="1"/>
</dbReference>
<name>A0A1D8N9R2_YARLL</name>
<proteinExistence type="inferred from homology"/>
<dbReference type="Proteomes" id="UP000182444">
    <property type="component" value="Chromosome 1C"/>
</dbReference>
<protein>
    <recommendedName>
        <fullName evidence="6">TBP-associated factor 6</fullName>
    </recommendedName>
    <alternativeName>
        <fullName evidence="7">Transcription initiation factor TFIID subunit 6</fullName>
    </alternativeName>
</protein>
<evidence type="ECO:0000256" key="6">
    <source>
        <dbReference type="ARBA" id="ARBA00076308"/>
    </source>
</evidence>
<dbReference type="InterPro" id="IPR016024">
    <property type="entry name" value="ARM-type_fold"/>
</dbReference>
<comment type="subcellular location">
    <subcellularLocation>
        <location evidence="1">Nucleus</location>
    </subcellularLocation>
</comment>
<organism evidence="9 11">
    <name type="scientific">Yarrowia lipolytica</name>
    <name type="common">Candida lipolytica</name>
    <dbReference type="NCBI Taxonomy" id="4952"/>
    <lineage>
        <taxon>Eukaryota</taxon>
        <taxon>Fungi</taxon>
        <taxon>Dikarya</taxon>
        <taxon>Ascomycota</taxon>
        <taxon>Saccharomycotina</taxon>
        <taxon>Dipodascomycetes</taxon>
        <taxon>Dipodascales</taxon>
        <taxon>Dipodascales incertae sedis</taxon>
        <taxon>Yarrowia</taxon>
    </lineage>
</organism>
<dbReference type="OMA" id="YFVQFIA"/>
<reference evidence="10 12" key="2">
    <citation type="submission" date="2018-07" db="EMBL/GenBank/DDBJ databases">
        <title>Draft Genome Assemblies for Five Robust Yarrowia lipolytica Strains Exhibiting High Lipid Production and Pentose Sugar Utilization and Sugar Alcohol Secretion from Undetoxified Lignocellulosic Biomass Hydrolysates.</title>
        <authorList>
            <consortium name="DOE Joint Genome Institute"/>
            <person name="Walker C."/>
            <person name="Ryu S."/>
            <person name="Na H."/>
            <person name="Zane M."/>
            <person name="LaButti K."/>
            <person name="Lipzen A."/>
            <person name="Haridas S."/>
            <person name="Barry K."/>
            <person name="Grigoriev I.V."/>
            <person name="Quarterman J."/>
            <person name="Slininger P."/>
            <person name="Dien B."/>
            <person name="Trinh C.T."/>
        </authorList>
    </citation>
    <scope>NUCLEOTIDE SEQUENCE [LARGE SCALE GENOMIC DNA]</scope>
    <source>
        <strain evidence="10 12">YB392</strain>
    </source>
</reference>
<dbReference type="AlphaFoldDB" id="A0A1D8N9R2"/>
<evidence type="ECO:0000313" key="11">
    <source>
        <dbReference type="Proteomes" id="UP000182444"/>
    </source>
</evidence>
<dbReference type="GO" id="GO:0005669">
    <property type="term" value="C:transcription factor TFIID complex"/>
    <property type="evidence" value="ECO:0007669"/>
    <property type="project" value="EnsemblFungi"/>
</dbReference>
<dbReference type="VEuPathDB" id="FungiDB:YALI1_C06870g"/>
<dbReference type="RefSeq" id="XP_501470.1">
    <property type="nucleotide sequence ID" value="XM_501470.1"/>
</dbReference>
<dbReference type="InterPro" id="IPR009072">
    <property type="entry name" value="Histone-fold"/>
</dbReference>
<dbReference type="Gene3D" id="1.25.40.770">
    <property type="entry name" value="TAF6, C-terminal HEAT repeat domain"/>
    <property type="match status" value="1"/>
</dbReference>
<evidence type="ECO:0000256" key="3">
    <source>
        <dbReference type="ARBA" id="ARBA00023015"/>
    </source>
</evidence>
<feature type="domain" description="TATA box binding protein associated factor (TAF) histone-like fold" evidence="8">
    <location>
        <begin position="9"/>
        <end position="73"/>
    </location>
</feature>
<dbReference type="GeneID" id="2909376"/>
<evidence type="ECO:0000256" key="4">
    <source>
        <dbReference type="ARBA" id="ARBA00023163"/>
    </source>
</evidence>
<dbReference type="GO" id="GO:0046982">
    <property type="term" value="F:protein heterodimerization activity"/>
    <property type="evidence" value="ECO:0007669"/>
    <property type="project" value="InterPro"/>
</dbReference>
<dbReference type="GO" id="GO:0016251">
    <property type="term" value="F:RNA polymerase II general transcription initiation factor activity"/>
    <property type="evidence" value="ECO:0007669"/>
    <property type="project" value="InterPro"/>
</dbReference>
<dbReference type="eggNOG" id="KOG2549">
    <property type="taxonomic scope" value="Eukaryota"/>
</dbReference>
<dbReference type="FunFam" id="1.25.40.770:FF:000003">
    <property type="entry name" value="Transcription initiation factor TFIID complex subunit"/>
    <property type="match status" value="1"/>
</dbReference>
<dbReference type="InterPro" id="IPR011442">
    <property type="entry name" value="TAF6_C"/>
</dbReference>
<dbReference type="EMBL" id="KZ858981">
    <property type="protein sequence ID" value="RDW26367.1"/>
    <property type="molecule type" value="Genomic_DNA"/>
</dbReference>
<dbReference type="SUPFAM" id="SSF48371">
    <property type="entry name" value="ARM repeat"/>
    <property type="match status" value="1"/>
</dbReference>
<dbReference type="PANTHER" id="PTHR10221">
    <property type="entry name" value="TRANSCRIPTION INITIATION FACTOR TFIID SUBUNIT 6"/>
    <property type="match status" value="1"/>
</dbReference>
<dbReference type="GO" id="GO:0051123">
    <property type="term" value="P:RNA polymerase II preinitiation complex assembly"/>
    <property type="evidence" value="ECO:0007669"/>
    <property type="project" value="TreeGrafter"/>
</dbReference>
<evidence type="ECO:0000256" key="1">
    <source>
        <dbReference type="ARBA" id="ARBA00004123"/>
    </source>
</evidence>
<keyword evidence="4" id="KW-0804">Transcription</keyword>
<dbReference type="OrthoDB" id="361039at2759"/>
<dbReference type="InterPro" id="IPR046344">
    <property type="entry name" value="TAF6_C_sf"/>
</dbReference>
<dbReference type="FunFam" id="1.10.20.10:FF:000033">
    <property type="entry name" value="Transcription initiation factor TFIID complex subunit"/>
    <property type="match status" value="1"/>
</dbReference>
<dbReference type="CDD" id="cd22931">
    <property type="entry name" value="HFD_TAF6"/>
    <property type="match status" value="1"/>
</dbReference>
<evidence type="ECO:0000256" key="2">
    <source>
        <dbReference type="ARBA" id="ARBA00007688"/>
    </source>
</evidence>
<evidence type="ECO:0000313" key="10">
    <source>
        <dbReference type="EMBL" id="RDW26367.1"/>
    </source>
</evidence>
<dbReference type="VEuPathDB" id="FungiDB:YALI0_C05346g"/>
<dbReference type="KEGG" id="yli:2909376"/>
<accession>A0A1D8N9R2</accession>
<evidence type="ECO:0000256" key="7">
    <source>
        <dbReference type="ARBA" id="ARBA00093655"/>
    </source>
</evidence>
<dbReference type="Gene3D" id="1.10.20.10">
    <property type="entry name" value="Histone, subunit A"/>
    <property type="match status" value="1"/>
</dbReference>
<comment type="similarity">
    <text evidence="2">Belongs to the TAF6 family.</text>
</comment>